<evidence type="ECO:0000313" key="7">
    <source>
        <dbReference type="EMBL" id="KAG8468073.1"/>
    </source>
</evidence>
<organism evidence="7 8">
    <name type="scientific">Diacronema lutheri</name>
    <name type="common">Unicellular marine alga</name>
    <name type="synonym">Monochrysis lutheri</name>
    <dbReference type="NCBI Taxonomy" id="2081491"/>
    <lineage>
        <taxon>Eukaryota</taxon>
        <taxon>Haptista</taxon>
        <taxon>Haptophyta</taxon>
        <taxon>Pavlovophyceae</taxon>
        <taxon>Pavlovales</taxon>
        <taxon>Pavlovaceae</taxon>
        <taxon>Diacronema</taxon>
    </lineage>
</organism>
<gene>
    <name evidence="7" type="ORF">KFE25_007125</name>
</gene>
<sequence>MAALITRTRARWFAVAAAAVTLPRAAALTARASALTRRSMLLGAGTGALAAATSAAPALARPAPSDGAWAKHDGAFAGVEFDGFKKTPSGLEYKVFEEGYGVKPTAGQGIKAHYAGYLLDGAKFDSSYDRRSPLGFAVGTGRVIKGWDEALLDMRVGEKRVLKIPAALAYGKRGVGPIPADSTLVFFVELVAITG</sequence>
<dbReference type="PANTHER" id="PTHR45779">
    <property type="entry name" value="PEPTIDYLPROLYL ISOMERASE"/>
    <property type="match status" value="1"/>
</dbReference>
<proteinExistence type="predicted"/>
<keyword evidence="3 5" id="KW-0697">Rotamase</keyword>
<dbReference type="InterPro" id="IPR006311">
    <property type="entry name" value="TAT_signal"/>
</dbReference>
<dbReference type="EMBL" id="JAGTXO010000005">
    <property type="protein sequence ID" value="KAG8468073.1"/>
    <property type="molecule type" value="Genomic_DNA"/>
</dbReference>
<dbReference type="InterPro" id="IPR001179">
    <property type="entry name" value="PPIase_FKBP_dom"/>
</dbReference>
<dbReference type="InterPro" id="IPR046357">
    <property type="entry name" value="PPIase_dom_sf"/>
</dbReference>
<accession>A0A8J5XN01</accession>
<evidence type="ECO:0000256" key="4">
    <source>
        <dbReference type="ARBA" id="ARBA00023235"/>
    </source>
</evidence>
<evidence type="ECO:0000256" key="1">
    <source>
        <dbReference type="ARBA" id="ARBA00000971"/>
    </source>
</evidence>
<dbReference type="FunFam" id="3.10.50.40:FF:000006">
    <property type="entry name" value="Peptidyl-prolyl cis-trans isomerase"/>
    <property type="match status" value="1"/>
</dbReference>
<keyword evidence="8" id="KW-1185">Reference proteome</keyword>
<keyword evidence="4 5" id="KW-0413">Isomerase</keyword>
<reference evidence="7" key="1">
    <citation type="submission" date="2021-05" db="EMBL/GenBank/DDBJ databases">
        <title>The genome of the haptophyte Pavlova lutheri (Diacronema luteri, Pavlovales) - a model for lipid biosynthesis in eukaryotic algae.</title>
        <authorList>
            <person name="Hulatt C.J."/>
            <person name="Posewitz M.C."/>
        </authorList>
    </citation>
    <scope>NUCLEOTIDE SEQUENCE</scope>
    <source>
        <strain evidence="7">NIVA-4/92</strain>
    </source>
</reference>
<feature type="domain" description="PPIase FKBP-type" evidence="6">
    <location>
        <begin position="107"/>
        <end position="194"/>
    </location>
</feature>
<name>A0A8J5XN01_DIALT</name>
<evidence type="ECO:0000259" key="6">
    <source>
        <dbReference type="PROSITE" id="PS50059"/>
    </source>
</evidence>
<comment type="catalytic activity">
    <reaction evidence="1 5">
        <text>[protein]-peptidylproline (omega=180) = [protein]-peptidylproline (omega=0)</text>
        <dbReference type="Rhea" id="RHEA:16237"/>
        <dbReference type="Rhea" id="RHEA-COMP:10747"/>
        <dbReference type="Rhea" id="RHEA-COMP:10748"/>
        <dbReference type="ChEBI" id="CHEBI:83833"/>
        <dbReference type="ChEBI" id="CHEBI:83834"/>
        <dbReference type="EC" id="5.2.1.8"/>
    </reaction>
</comment>
<comment type="caution">
    <text evidence="7">The sequence shown here is derived from an EMBL/GenBank/DDBJ whole genome shotgun (WGS) entry which is preliminary data.</text>
</comment>
<dbReference type="Pfam" id="PF00254">
    <property type="entry name" value="FKBP_C"/>
    <property type="match status" value="1"/>
</dbReference>
<dbReference type="GO" id="GO:0003755">
    <property type="term" value="F:peptidyl-prolyl cis-trans isomerase activity"/>
    <property type="evidence" value="ECO:0007669"/>
    <property type="project" value="UniProtKB-KW"/>
</dbReference>
<evidence type="ECO:0000256" key="2">
    <source>
        <dbReference type="ARBA" id="ARBA00013194"/>
    </source>
</evidence>
<evidence type="ECO:0000313" key="8">
    <source>
        <dbReference type="Proteomes" id="UP000751190"/>
    </source>
</evidence>
<evidence type="ECO:0000256" key="5">
    <source>
        <dbReference type="PROSITE-ProRule" id="PRU00277"/>
    </source>
</evidence>
<dbReference type="SUPFAM" id="SSF54534">
    <property type="entry name" value="FKBP-like"/>
    <property type="match status" value="1"/>
</dbReference>
<dbReference type="EC" id="5.2.1.8" evidence="2 5"/>
<dbReference type="PROSITE" id="PS51318">
    <property type="entry name" value="TAT"/>
    <property type="match status" value="1"/>
</dbReference>
<evidence type="ECO:0000256" key="3">
    <source>
        <dbReference type="ARBA" id="ARBA00023110"/>
    </source>
</evidence>
<dbReference type="OMA" id="WSGITIA"/>
<dbReference type="AlphaFoldDB" id="A0A8J5XN01"/>
<dbReference type="PANTHER" id="PTHR45779:SF7">
    <property type="entry name" value="PEPTIDYLPROLYL ISOMERASE"/>
    <property type="match status" value="1"/>
</dbReference>
<dbReference type="OrthoDB" id="1902587at2759"/>
<protein>
    <recommendedName>
        <fullName evidence="2 5">peptidylprolyl isomerase</fullName>
        <ecNumber evidence="2 5">5.2.1.8</ecNumber>
    </recommendedName>
</protein>
<dbReference type="InterPro" id="IPR044609">
    <property type="entry name" value="FKBP2/11"/>
</dbReference>
<dbReference type="Proteomes" id="UP000751190">
    <property type="component" value="Unassembled WGS sequence"/>
</dbReference>
<dbReference type="GO" id="GO:0005783">
    <property type="term" value="C:endoplasmic reticulum"/>
    <property type="evidence" value="ECO:0007669"/>
    <property type="project" value="TreeGrafter"/>
</dbReference>
<dbReference type="Gene3D" id="3.10.50.40">
    <property type="match status" value="1"/>
</dbReference>
<dbReference type="PROSITE" id="PS50059">
    <property type="entry name" value="FKBP_PPIASE"/>
    <property type="match status" value="1"/>
</dbReference>